<feature type="region of interest" description="Disordered" evidence="6">
    <location>
        <begin position="553"/>
        <end position="583"/>
    </location>
</feature>
<dbReference type="FunFam" id="2.40.10.10:FF:000054">
    <property type="entry name" value="Complement C1r subcomponent"/>
    <property type="match status" value="1"/>
</dbReference>
<keyword evidence="9" id="KW-1185">Reference proteome</keyword>
<protein>
    <submittedName>
        <fullName evidence="8">Uncharacterized protein</fullName>
    </submittedName>
</protein>
<sequence length="583" mass="61941">MGVIWGCMGVIWVLYGVIWGYMGVIWGYMGVIWVLYGCYMGLYGCYMGVIWVLYGVIWGIWGQHRCGGSLVSPHWVLSAAHCFRGAPGARDPSSWRAVLGRLRLPARAGGGGGVAEGEQSLHVTRVVTHPRFRHVRRGHDLALVRLRGAARLGPHVGTICLPRPLTALPYGSQCWVTGWGHVGEDVPLPPLSPLQALPLPLLSSDVCNCLYGRLQQRSLRRPARPSMLCAGGVAGQGACQADSGGPIQCRSSLGRWFQAGVLSFSLGCGRLPALGPALPPHSLWLQQLLPPEAFMRVGEGTETATEDGICRGCGMWGGPTLTPPSDGAWPWSVLLLLGGQPHCWGALVSEEWVLSAAQCFIGHQDPSDWSALPLALRDNVTSDVTGPAPHVASDVTGPALHVARLHLHGAYVGGGRGPDVALLRVTPVTPSAGVRTLCAPYRSHRDSNGSRCWGMGAEPGSLSPTDVLSMEVSLPGPCETPTNDTVCVTPLQDSGGRQPVPGSPLACVDGTTWFAMGVASPMAPEGGERLFRYTSTPPLERWLRGLSRLIHFNDNPPPEGEEDEWEDEPIASGGGDPEAVGGA</sequence>
<proteinExistence type="predicted"/>
<dbReference type="PANTHER" id="PTHR24253:SF170">
    <property type="entry name" value="PEPTIDASE S1 DOMAIN-CONTAINING PROTEIN"/>
    <property type="match status" value="1"/>
</dbReference>
<dbReference type="GO" id="GO:0006508">
    <property type="term" value="P:proteolysis"/>
    <property type="evidence" value="ECO:0007669"/>
    <property type="project" value="InterPro"/>
</dbReference>
<dbReference type="InterPro" id="IPR043504">
    <property type="entry name" value="Peptidase_S1_PA_chymotrypsin"/>
</dbReference>
<reference evidence="8" key="2">
    <citation type="submission" date="2025-08" db="UniProtKB">
        <authorList>
            <consortium name="Ensembl"/>
        </authorList>
    </citation>
    <scope>IDENTIFICATION</scope>
</reference>
<dbReference type="GO" id="GO:0005576">
    <property type="term" value="C:extracellular region"/>
    <property type="evidence" value="ECO:0007669"/>
    <property type="project" value="UniProtKB-SubCell"/>
</dbReference>
<keyword evidence="7" id="KW-0472">Membrane</keyword>
<dbReference type="PROSITE" id="PS00134">
    <property type="entry name" value="TRYPSIN_HIS"/>
    <property type="match status" value="1"/>
</dbReference>
<dbReference type="SUPFAM" id="SSF50494">
    <property type="entry name" value="Trypsin-like serine proteases"/>
    <property type="match status" value="2"/>
</dbReference>
<keyword evidence="7" id="KW-1133">Transmembrane helix</keyword>
<evidence type="ECO:0000256" key="2">
    <source>
        <dbReference type="ARBA" id="ARBA00022525"/>
    </source>
</evidence>
<name>A0A8V5GUF9_MELUD</name>
<feature type="transmembrane region" description="Helical" evidence="7">
    <location>
        <begin position="43"/>
        <end position="61"/>
    </location>
</feature>
<reference evidence="8" key="1">
    <citation type="submission" date="2020-03" db="EMBL/GenBank/DDBJ databases">
        <title>Melopsittacus undulatus (budgerigar) genome, bMelUnd1, maternal haplotype with Z.</title>
        <authorList>
            <person name="Gedman G."/>
            <person name="Mountcastle J."/>
            <person name="Haase B."/>
            <person name="Formenti G."/>
            <person name="Wright T."/>
            <person name="Apodaca J."/>
            <person name="Pelan S."/>
            <person name="Chow W."/>
            <person name="Rhie A."/>
            <person name="Howe K."/>
            <person name="Fedrigo O."/>
            <person name="Jarvis E.D."/>
        </authorList>
    </citation>
    <scope>NUCLEOTIDE SEQUENCE [LARGE SCALE GENOMIC DNA]</scope>
</reference>
<feature type="compositionally biased region" description="Acidic residues" evidence="6">
    <location>
        <begin position="559"/>
        <end position="569"/>
    </location>
</feature>
<dbReference type="InterPro" id="IPR009003">
    <property type="entry name" value="Peptidase_S1_PA"/>
</dbReference>
<dbReference type="InterPro" id="IPR018114">
    <property type="entry name" value="TRYPSIN_HIS"/>
</dbReference>
<keyword evidence="2" id="KW-0964">Secreted</keyword>
<evidence type="ECO:0000313" key="8">
    <source>
        <dbReference type="Ensembl" id="ENSMUNP00000030828.1"/>
    </source>
</evidence>
<evidence type="ECO:0000256" key="7">
    <source>
        <dbReference type="SAM" id="Phobius"/>
    </source>
</evidence>
<gene>
    <name evidence="8" type="primary">LOC117438147</name>
</gene>
<reference evidence="8" key="3">
    <citation type="submission" date="2025-09" db="UniProtKB">
        <authorList>
            <consortium name="Ensembl"/>
        </authorList>
    </citation>
    <scope>IDENTIFICATION</scope>
</reference>
<organism evidence="8 9">
    <name type="scientific">Melopsittacus undulatus</name>
    <name type="common">Budgerigar</name>
    <name type="synonym">Psittacus undulatus</name>
    <dbReference type="NCBI Taxonomy" id="13146"/>
    <lineage>
        <taxon>Eukaryota</taxon>
        <taxon>Metazoa</taxon>
        <taxon>Chordata</taxon>
        <taxon>Craniata</taxon>
        <taxon>Vertebrata</taxon>
        <taxon>Euteleostomi</taxon>
        <taxon>Archelosauria</taxon>
        <taxon>Archosauria</taxon>
        <taxon>Dinosauria</taxon>
        <taxon>Saurischia</taxon>
        <taxon>Theropoda</taxon>
        <taxon>Coelurosauria</taxon>
        <taxon>Aves</taxon>
        <taxon>Neognathae</taxon>
        <taxon>Neoaves</taxon>
        <taxon>Telluraves</taxon>
        <taxon>Australaves</taxon>
        <taxon>Psittaciformes</taxon>
        <taxon>Psittaculidae</taxon>
        <taxon>Melopsittacus</taxon>
    </lineage>
</organism>
<evidence type="ECO:0000256" key="1">
    <source>
        <dbReference type="ARBA" id="ARBA00004613"/>
    </source>
</evidence>
<dbReference type="InterPro" id="IPR001254">
    <property type="entry name" value="Trypsin_dom"/>
</dbReference>
<comment type="subcellular location">
    <subcellularLocation>
        <location evidence="1">Secreted</location>
    </subcellularLocation>
</comment>
<dbReference type="PROSITE" id="PS50240">
    <property type="entry name" value="TRYPSIN_DOM"/>
    <property type="match status" value="1"/>
</dbReference>
<dbReference type="AlphaFoldDB" id="A0A8V5GUF9"/>
<dbReference type="GO" id="GO:0004252">
    <property type="term" value="F:serine-type endopeptidase activity"/>
    <property type="evidence" value="ECO:0007669"/>
    <property type="project" value="InterPro"/>
</dbReference>
<accession>A0A8V5GUF9</accession>
<keyword evidence="4" id="KW-1015">Disulfide bond</keyword>
<dbReference type="PRINTS" id="PR00722">
    <property type="entry name" value="CHYMOTRYPSIN"/>
</dbReference>
<dbReference type="CDD" id="cd00190">
    <property type="entry name" value="Tryp_SPc"/>
    <property type="match status" value="1"/>
</dbReference>
<dbReference type="PANTHER" id="PTHR24253">
    <property type="entry name" value="TRANSMEMBRANE PROTEASE SERINE"/>
    <property type="match status" value="1"/>
</dbReference>
<feature type="compositionally biased region" description="Gly residues" evidence="6">
    <location>
        <begin position="572"/>
        <end position="583"/>
    </location>
</feature>
<dbReference type="Pfam" id="PF00089">
    <property type="entry name" value="Trypsin"/>
    <property type="match status" value="2"/>
</dbReference>
<keyword evidence="5" id="KW-0325">Glycoprotein</keyword>
<feature type="transmembrane region" description="Helical" evidence="7">
    <location>
        <begin position="12"/>
        <end position="36"/>
    </location>
</feature>
<dbReference type="SMART" id="SM00020">
    <property type="entry name" value="Tryp_SPc"/>
    <property type="match status" value="1"/>
</dbReference>
<dbReference type="Proteomes" id="UP000694405">
    <property type="component" value="Unassembled WGS sequence"/>
</dbReference>
<evidence type="ECO:0000256" key="4">
    <source>
        <dbReference type="ARBA" id="ARBA00023157"/>
    </source>
</evidence>
<evidence type="ECO:0000256" key="6">
    <source>
        <dbReference type="SAM" id="MobiDB-lite"/>
    </source>
</evidence>
<keyword evidence="7" id="KW-0812">Transmembrane</keyword>
<dbReference type="Gene3D" id="2.40.10.10">
    <property type="entry name" value="Trypsin-like serine proteases"/>
    <property type="match status" value="3"/>
</dbReference>
<evidence type="ECO:0000256" key="3">
    <source>
        <dbReference type="ARBA" id="ARBA00022729"/>
    </source>
</evidence>
<keyword evidence="3" id="KW-0732">Signal</keyword>
<evidence type="ECO:0000313" key="9">
    <source>
        <dbReference type="Proteomes" id="UP000694405"/>
    </source>
</evidence>
<dbReference type="InterPro" id="IPR001314">
    <property type="entry name" value="Peptidase_S1A"/>
</dbReference>
<dbReference type="Ensembl" id="ENSMUNT00000029630.1">
    <property type="protein sequence ID" value="ENSMUNP00000030828.1"/>
    <property type="gene ID" value="ENSMUNG00000018792.1"/>
</dbReference>
<evidence type="ECO:0000256" key="5">
    <source>
        <dbReference type="ARBA" id="ARBA00023180"/>
    </source>
</evidence>